<comment type="caution">
    <text evidence="1">The sequence shown here is derived from an EMBL/GenBank/DDBJ whole genome shotgun (WGS) entry which is preliminary data.</text>
</comment>
<organism evidence="1 2">
    <name type="scientific">Hymenobacter aquaticus</name>
    <dbReference type="NCBI Taxonomy" id="1867101"/>
    <lineage>
        <taxon>Bacteria</taxon>
        <taxon>Pseudomonadati</taxon>
        <taxon>Bacteroidota</taxon>
        <taxon>Cytophagia</taxon>
        <taxon>Cytophagales</taxon>
        <taxon>Hymenobacteraceae</taxon>
        <taxon>Hymenobacter</taxon>
    </lineage>
</organism>
<evidence type="ECO:0008006" key="3">
    <source>
        <dbReference type="Google" id="ProtNLM"/>
    </source>
</evidence>
<evidence type="ECO:0000313" key="1">
    <source>
        <dbReference type="EMBL" id="TGE21544.1"/>
    </source>
</evidence>
<dbReference type="AlphaFoldDB" id="A0A4Z0PWC1"/>
<keyword evidence="2" id="KW-1185">Reference proteome</keyword>
<name>A0A4Z0PWC1_9BACT</name>
<dbReference type="Proteomes" id="UP000297549">
    <property type="component" value="Unassembled WGS sequence"/>
</dbReference>
<gene>
    <name evidence="1" type="ORF">E5K00_14770</name>
</gene>
<evidence type="ECO:0000313" key="2">
    <source>
        <dbReference type="Proteomes" id="UP000297549"/>
    </source>
</evidence>
<sequence length="168" mass="18948">MMVLLLLGRLDYEQLTGLEQTDGRRREGRFLARLERFPGLFRQGMDMQEVQGLLLDSFGKVLHVEPAPNGGETSWEFIIGHLQNDHPVVISVRNESCGHWMVAVGVEFDDRQKVVRILALDSSAAASGICPWNAFIEARQKSKSQYSFNWHSDGTSCSVQIEDVVAIW</sequence>
<accession>A0A4Z0PWC1</accession>
<dbReference type="EMBL" id="SRLC01000002">
    <property type="protein sequence ID" value="TGE21544.1"/>
    <property type="molecule type" value="Genomic_DNA"/>
</dbReference>
<proteinExistence type="predicted"/>
<protein>
    <recommendedName>
        <fullName evidence="3">Peptidase C39-like domain-containing protein</fullName>
    </recommendedName>
</protein>
<reference evidence="1 2" key="1">
    <citation type="submission" date="2019-04" db="EMBL/GenBank/DDBJ databases">
        <authorList>
            <person name="Feng G."/>
            <person name="Zhang J."/>
            <person name="Zhu H."/>
        </authorList>
    </citation>
    <scope>NUCLEOTIDE SEQUENCE [LARGE SCALE GENOMIC DNA]</scope>
    <source>
        <strain evidence="1 2">JCM 31653</strain>
    </source>
</reference>